<keyword evidence="1" id="KW-1133">Transmembrane helix</keyword>
<keyword evidence="1" id="KW-0812">Transmembrane</keyword>
<evidence type="ECO:0000256" key="1">
    <source>
        <dbReference type="SAM" id="Phobius"/>
    </source>
</evidence>
<accession>A0ABP8Y963</accession>
<keyword evidence="3" id="KW-1185">Reference proteome</keyword>
<dbReference type="Proteomes" id="UP001500556">
    <property type="component" value="Unassembled WGS sequence"/>
</dbReference>
<evidence type="ECO:0000313" key="3">
    <source>
        <dbReference type="Proteomes" id="UP001500556"/>
    </source>
</evidence>
<dbReference type="EMBL" id="BAABLO010000011">
    <property type="protein sequence ID" value="GAA4724490.1"/>
    <property type="molecule type" value="Genomic_DNA"/>
</dbReference>
<gene>
    <name evidence="2" type="ORF">GCM10025782_23160</name>
</gene>
<comment type="caution">
    <text evidence="2">The sequence shown here is derived from an EMBL/GenBank/DDBJ whole genome shotgun (WGS) entry which is preliminary data.</text>
</comment>
<dbReference type="RefSeq" id="WP_345503451.1">
    <property type="nucleotide sequence ID" value="NZ_BAABLO010000011.1"/>
</dbReference>
<name>A0ABP8Y963_9MICO</name>
<protein>
    <submittedName>
        <fullName evidence="2">Uncharacterized protein</fullName>
    </submittedName>
</protein>
<sequence>MDSAVLRLRHLMLCGQPNAPVRTDITSFPAGVIVIILIIVRQLYPNVELLVRLRGG</sequence>
<reference evidence="3" key="1">
    <citation type="journal article" date="2019" name="Int. J. Syst. Evol. Microbiol.">
        <title>The Global Catalogue of Microorganisms (GCM) 10K type strain sequencing project: providing services to taxonomists for standard genome sequencing and annotation.</title>
        <authorList>
            <consortium name="The Broad Institute Genomics Platform"/>
            <consortium name="The Broad Institute Genome Sequencing Center for Infectious Disease"/>
            <person name="Wu L."/>
            <person name="Ma J."/>
        </authorList>
    </citation>
    <scope>NUCLEOTIDE SEQUENCE [LARGE SCALE GENOMIC DNA]</scope>
    <source>
        <strain evidence="3">JCM 18961</strain>
    </source>
</reference>
<evidence type="ECO:0000313" key="2">
    <source>
        <dbReference type="EMBL" id="GAA4724490.1"/>
    </source>
</evidence>
<feature type="transmembrane region" description="Helical" evidence="1">
    <location>
        <begin position="25"/>
        <end position="44"/>
    </location>
</feature>
<keyword evidence="1" id="KW-0472">Membrane</keyword>
<organism evidence="2 3">
    <name type="scientific">Pedococcus ginsenosidimutans</name>
    <dbReference type="NCBI Taxonomy" id="490570"/>
    <lineage>
        <taxon>Bacteria</taxon>
        <taxon>Bacillati</taxon>
        <taxon>Actinomycetota</taxon>
        <taxon>Actinomycetes</taxon>
        <taxon>Micrococcales</taxon>
        <taxon>Intrasporangiaceae</taxon>
        <taxon>Pedococcus</taxon>
    </lineage>
</organism>
<proteinExistence type="predicted"/>